<feature type="binding site" evidence="1">
    <location>
        <position position="65"/>
    </location>
    <ligand>
        <name>substrate</name>
    </ligand>
</feature>
<proteinExistence type="inferred from homology"/>
<dbReference type="InterPro" id="IPR036676">
    <property type="entry name" value="PurM-like_C_sf"/>
</dbReference>
<comment type="pathway">
    <text evidence="1">Cofactor biosynthesis; thiamine diphosphate biosynthesis; thiamine diphosphate from thiamine phosphate: step 1/1.</text>
</comment>
<dbReference type="Gene3D" id="3.90.650.10">
    <property type="entry name" value="PurM-like C-terminal domain"/>
    <property type="match status" value="1"/>
</dbReference>
<feature type="binding site" evidence="1">
    <location>
        <position position="57"/>
    </location>
    <ligand>
        <name>Mg(2+)</name>
        <dbReference type="ChEBI" id="CHEBI:18420"/>
        <label>1</label>
    </ligand>
</feature>
<feature type="binding site" evidence="1">
    <location>
        <position position="56"/>
    </location>
    <ligand>
        <name>Mg(2+)</name>
        <dbReference type="ChEBI" id="CHEBI:18420"/>
        <label>4</label>
    </ligand>
</feature>
<feature type="binding site" evidence="1">
    <location>
        <position position="254"/>
    </location>
    <ligand>
        <name>ATP</name>
        <dbReference type="ChEBI" id="CHEBI:30616"/>
    </ligand>
</feature>
<keyword evidence="1" id="KW-0479">Metal-binding</keyword>
<feature type="binding site" evidence="1">
    <location>
        <position position="135"/>
    </location>
    <ligand>
        <name>Mg(2+)</name>
        <dbReference type="ChEBI" id="CHEBI:18420"/>
        <label>1</label>
    </ligand>
</feature>
<dbReference type="PANTHER" id="PTHR30270:SF0">
    <property type="entry name" value="THIAMINE-MONOPHOSPHATE KINASE"/>
    <property type="match status" value="1"/>
</dbReference>
<dbReference type="PIRSF" id="PIRSF005303">
    <property type="entry name" value="Thiam_monoph_kin"/>
    <property type="match status" value="1"/>
</dbReference>
<keyword evidence="6" id="KW-1185">Reference proteome</keyword>
<evidence type="ECO:0000256" key="2">
    <source>
        <dbReference type="SAM" id="MobiDB-lite"/>
    </source>
</evidence>
<comment type="similarity">
    <text evidence="1">Belongs to the thiamine-monophosphate kinase family.</text>
</comment>
<feature type="binding site" evidence="1">
    <location>
        <position position="252"/>
    </location>
    <ligand>
        <name>Mg(2+)</name>
        <dbReference type="ChEBI" id="CHEBI:18420"/>
        <label>3</label>
    </ligand>
</feature>
<dbReference type="NCBIfam" id="NF004351">
    <property type="entry name" value="PRK05731.1-4"/>
    <property type="match status" value="1"/>
</dbReference>
<gene>
    <name evidence="1" type="primary">thiL</name>
    <name evidence="5" type="ORF">MXD59_08450</name>
</gene>
<dbReference type="Pfam" id="PF00586">
    <property type="entry name" value="AIRS"/>
    <property type="match status" value="1"/>
</dbReference>
<sequence>MDAELFSPKGPHVRDLGEFELIRAITARFGRSPDVLVGPGDDAAMLAAPDGRVVVTTDLLVEGRHFRRDWSGGADVGHKAAAQNLADVAAMGARPTGLFVGLATPGSTELGWVLSLADGLAAECARAGTTVAGGDISSADTIMLGVTALGDLGGRAPVLRSGARPGDIVVLAGTVGPSAAGLALLTAIPRTPPAPGGGSPWPAPDGFSPTRPDDDSLTARGWDHLLTAHRRPRPPYHLGPALAALGARAMCDVSDGLVQDVGHLAAASGVHIDLTTDAFPIDDALRGAADHLGVDPLDWVLTGGEDHALVACLPPLPPSVALPPGCVRIGSVQSDGTGVTVDGRTPTGVGGWTHFGRSTSNHPDRPHSPE</sequence>
<dbReference type="Pfam" id="PF02769">
    <property type="entry name" value="AIRS_C"/>
    <property type="match status" value="1"/>
</dbReference>
<feature type="binding site" evidence="1">
    <location>
        <position position="58"/>
    </location>
    <ligand>
        <name>Mg(2+)</name>
        <dbReference type="ChEBI" id="CHEBI:18420"/>
        <label>2</label>
    </ligand>
</feature>
<evidence type="ECO:0000259" key="4">
    <source>
        <dbReference type="Pfam" id="PF02769"/>
    </source>
</evidence>
<feature type="binding site" evidence="1">
    <location>
        <position position="160"/>
    </location>
    <ligand>
        <name>ATP</name>
        <dbReference type="ChEBI" id="CHEBI:30616"/>
    </ligand>
</feature>
<dbReference type="InterPro" id="IPR010918">
    <property type="entry name" value="PurM-like_C_dom"/>
</dbReference>
<dbReference type="Gene3D" id="3.30.1330.10">
    <property type="entry name" value="PurM-like, N-terminal domain"/>
    <property type="match status" value="1"/>
</dbReference>
<dbReference type="HAMAP" id="MF_02128">
    <property type="entry name" value="TMP_kinase"/>
    <property type="match status" value="1"/>
</dbReference>
<accession>A0ABT0JW81</accession>
<feature type="domain" description="PurM-like N-terminal" evidence="3">
    <location>
        <begin position="40"/>
        <end position="150"/>
    </location>
</feature>
<dbReference type="RefSeq" id="WP_248824194.1">
    <property type="nucleotide sequence ID" value="NZ_JALKFT010000006.1"/>
</dbReference>
<dbReference type="SUPFAM" id="SSF56042">
    <property type="entry name" value="PurM C-terminal domain-like"/>
    <property type="match status" value="1"/>
</dbReference>
<keyword evidence="1 5" id="KW-0418">Kinase</keyword>
<feature type="binding site" evidence="1">
    <location>
        <position position="58"/>
    </location>
    <ligand>
        <name>Mg(2+)</name>
        <dbReference type="ChEBI" id="CHEBI:18420"/>
        <label>1</label>
    </ligand>
</feature>
<dbReference type="EC" id="2.7.4.16" evidence="1"/>
<evidence type="ECO:0000256" key="1">
    <source>
        <dbReference type="HAMAP-Rule" id="MF_02128"/>
    </source>
</evidence>
<feature type="domain" description="PurM-like C-terminal" evidence="4">
    <location>
        <begin position="233"/>
        <end position="315"/>
    </location>
</feature>
<feature type="binding site" evidence="1">
    <location>
        <position position="87"/>
    </location>
    <ligand>
        <name>Mg(2+)</name>
        <dbReference type="ChEBI" id="CHEBI:18420"/>
        <label>2</label>
    </ligand>
</feature>
<dbReference type="Proteomes" id="UP001201873">
    <property type="component" value="Unassembled WGS sequence"/>
</dbReference>
<feature type="binding site" evidence="1">
    <location>
        <position position="255"/>
    </location>
    <ligand>
        <name>Mg(2+)</name>
        <dbReference type="ChEBI" id="CHEBI:18420"/>
        <label>5</label>
    </ligand>
</feature>
<name>A0ABT0JW81_9ACTN</name>
<dbReference type="InterPro" id="IPR036921">
    <property type="entry name" value="PurM-like_N_sf"/>
</dbReference>
<feature type="binding site" evidence="1">
    <location>
        <position position="87"/>
    </location>
    <ligand>
        <name>Mg(2+)</name>
        <dbReference type="ChEBI" id="CHEBI:18420"/>
        <label>4</label>
    </ligand>
</feature>
<evidence type="ECO:0000259" key="3">
    <source>
        <dbReference type="Pfam" id="PF00586"/>
    </source>
</evidence>
<keyword evidence="1" id="KW-0784">Thiamine biosynthesis</keyword>
<feature type="binding site" evidence="1">
    <location>
        <position position="42"/>
    </location>
    <ligand>
        <name>Mg(2+)</name>
        <dbReference type="ChEBI" id="CHEBI:18420"/>
        <label>4</label>
    </ligand>
</feature>
<feature type="binding site" evidence="1">
    <location>
        <begin position="134"/>
        <end position="135"/>
    </location>
    <ligand>
        <name>ATP</name>
        <dbReference type="ChEBI" id="CHEBI:30616"/>
    </ligand>
</feature>
<dbReference type="InterPro" id="IPR006283">
    <property type="entry name" value="ThiL-like"/>
</dbReference>
<dbReference type="NCBIfam" id="TIGR01379">
    <property type="entry name" value="thiL"/>
    <property type="match status" value="1"/>
</dbReference>
<keyword evidence="1" id="KW-0460">Magnesium</keyword>
<dbReference type="GO" id="GO:0009030">
    <property type="term" value="F:thiamine-phosphate kinase activity"/>
    <property type="evidence" value="ECO:0007669"/>
    <property type="project" value="UniProtKB-EC"/>
</dbReference>
<comment type="miscellaneous">
    <text evidence="1">Reaction mechanism of ThiL seems to utilize a direct, inline transfer of the gamma-phosphate of ATP to TMP rather than a phosphorylated enzyme intermediate.</text>
</comment>
<keyword evidence="1" id="KW-0547">Nucleotide-binding</keyword>
<protein>
    <recommendedName>
        <fullName evidence="1">Thiamine-monophosphate kinase</fullName>
        <shortName evidence="1">TMP kinase</shortName>
        <shortName evidence="1">Thiamine-phosphate kinase</shortName>
        <ecNumber evidence="1">2.7.4.16</ecNumber>
    </recommendedName>
</protein>
<feature type="region of interest" description="Disordered" evidence="2">
    <location>
        <begin position="337"/>
        <end position="370"/>
    </location>
</feature>
<comment type="catalytic activity">
    <reaction evidence="1">
        <text>thiamine phosphate + ATP = thiamine diphosphate + ADP</text>
        <dbReference type="Rhea" id="RHEA:15913"/>
        <dbReference type="ChEBI" id="CHEBI:30616"/>
        <dbReference type="ChEBI" id="CHEBI:37575"/>
        <dbReference type="ChEBI" id="CHEBI:58937"/>
        <dbReference type="ChEBI" id="CHEBI:456216"/>
        <dbReference type="EC" id="2.7.4.16"/>
    </reaction>
</comment>
<comment type="caution">
    <text evidence="1">Lacks conserved residue(s) required for the propagation of feature annotation.</text>
</comment>
<feature type="binding site" evidence="1">
    <location>
        <position position="305"/>
    </location>
    <ligand>
        <name>substrate</name>
    </ligand>
</feature>
<dbReference type="InterPro" id="IPR016188">
    <property type="entry name" value="PurM-like_N"/>
</dbReference>
<organism evidence="5 6">
    <name type="scientific">Frankia umida</name>
    <dbReference type="NCBI Taxonomy" id="573489"/>
    <lineage>
        <taxon>Bacteria</taxon>
        <taxon>Bacillati</taxon>
        <taxon>Actinomycetota</taxon>
        <taxon>Actinomycetes</taxon>
        <taxon>Frankiales</taxon>
        <taxon>Frankiaceae</taxon>
        <taxon>Frankia</taxon>
    </lineage>
</organism>
<comment type="caution">
    <text evidence="5">The sequence shown here is derived from an EMBL/GenBank/DDBJ whole genome shotgun (WGS) entry which is preliminary data.</text>
</comment>
<feature type="region of interest" description="Disordered" evidence="2">
    <location>
        <begin position="193"/>
        <end position="212"/>
    </location>
</feature>
<dbReference type="CDD" id="cd02194">
    <property type="entry name" value="ThiL"/>
    <property type="match status" value="1"/>
</dbReference>
<evidence type="ECO:0000313" key="6">
    <source>
        <dbReference type="Proteomes" id="UP001201873"/>
    </source>
</evidence>
<dbReference type="SUPFAM" id="SSF55326">
    <property type="entry name" value="PurM N-terminal domain-like"/>
    <property type="match status" value="1"/>
</dbReference>
<dbReference type="PANTHER" id="PTHR30270">
    <property type="entry name" value="THIAMINE-MONOPHOSPHATE KINASE"/>
    <property type="match status" value="1"/>
</dbReference>
<keyword evidence="1 5" id="KW-0808">Transferase</keyword>
<reference evidence="5 6" key="1">
    <citation type="submission" date="2022-04" db="EMBL/GenBank/DDBJ databases">
        <title>Genome diversity in the genus Frankia.</title>
        <authorList>
            <person name="Carlos-Shanley C."/>
            <person name="Hahn D."/>
        </authorList>
    </citation>
    <scope>NUCLEOTIDE SEQUENCE [LARGE SCALE GENOMIC DNA]</scope>
    <source>
        <strain evidence="5 6">Ag45/Mut15</strain>
    </source>
</reference>
<feature type="binding site" evidence="1">
    <location>
        <position position="87"/>
    </location>
    <ligand>
        <name>Mg(2+)</name>
        <dbReference type="ChEBI" id="CHEBI:18420"/>
        <label>3</label>
    </ligand>
</feature>
<feature type="binding site" evidence="1">
    <location>
        <position position="352"/>
    </location>
    <ligand>
        <name>substrate</name>
    </ligand>
</feature>
<feature type="binding site" evidence="1">
    <location>
        <position position="42"/>
    </location>
    <ligand>
        <name>Mg(2+)</name>
        <dbReference type="ChEBI" id="CHEBI:18420"/>
        <label>3</label>
    </ligand>
</feature>
<keyword evidence="1" id="KW-0067">ATP-binding</keyword>
<evidence type="ECO:0000313" key="5">
    <source>
        <dbReference type="EMBL" id="MCK9875803.1"/>
    </source>
</evidence>
<dbReference type="EMBL" id="JALKFT010000006">
    <property type="protein sequence ID" value="MCK9875803.1"/>
    <property type="molecule type" value="Genomic_DNA"/>
</dbReference>
<comment type="function">
    <text evidence="1">Catalyzes the ATP-dependent phosphorylation of thiamine-monophosphate (TMP) to form thiamine-pyrophosphate (TPP), the active form of vitamin B1.</text>
</comment>